<name>A0ABM8S6V8_9BACT</name>
<comment type="caution">
    <text evidence="1">The sequence shown here is derived from an EMBL/GenBank/DDBJ whole genome shotgun (WGS) entry which is preliminary data.</text>
</comment>
<organism evidence="1 2">
    <name type="scientific">Nitrospira defluvii</name>
    <dbReference type="NCBI Taxonomy" id="330214"/>
    <lineage>
        <taxon>Bacteria</taxon>
        <taxon>Pseudomonadati</taxon>
        <taxon>Nitrospirota</taxon>
        <taxon>Nitrospiria</taxon>
        <taxon>Nitrospirales</taxon>
        <taxon>Nitrospiraceae</taxon>
        <taxon>Nitrospira</taxon>
    </lineage>
</organism>
<reference evidence="1 2" key="1">
    <citation type="submission" date="2021-02" db="EMBL/GenBank/DDBJ databases">
        <authorList>
            <person name="Han P."/>
        </authorList>
    </citation>
    <scope>NUCLEOTIDE SEQUENCE [LARGE SCALE GENOMIC DNA]</scope>
    <source>
        <strain evidence="1">Candidatus Nitrospira sp. ZN2</strain>
    </source>
</reference>
<dbReference type="Proteomes" id="UP000675880">
    <property type="component" value="Unassembled WGS sequence"/>
</dbReference>
<keyword evidence="2" id="KW-1185">Reference proteome</keyword>
<gene>
    <name evidence="1" type="ORF">NSPZN2_60051</name>
</gene>
<sequence length="107" mass="10848">MPGFLLHLGATVMCAHAGQAMPVVPNPRVLVSGQPTVPMNSLYVVAGCTLPPPAAANGPCVTAQYITAATRVTSNGLPLLLIDSQAICAPSGTPLLPTVTQTRVTGM</sequence>
<evidence type="ECO:0008006" key="3">
    <source>
        <dbReference type="Google" id="ProtNLM"/>
    </source>
</evidence>
<evidence type="ECO:0000313" key="2">
    <source>
        <dbReference type="Proteomes" id="UP000675880"/>
    </source>
</evidence>
<protein>
    <recommendedName>
        <fullName evidence="3">DUF4280 domain-containing protein</fullName>
    </recommendedName>
</protein>
<dbReference type="EMBL" id="CAJNBJ010000019">
    <property type="protein sequence ID" value="CAE6791941.1"/>
    <property type="molecule type" value="Genomic_DNA"/>
</dbReference>
<dbReference type="RefSeq" id="WP_213043909.1">
    <property type="nucleotide sequence ID" value="NZ_CAJNBJ010000019.1"/>
</dbReference>
<proteinExistence type="predicted"/>
<accession>A0ABM8S6V8</accession>
<evidence type="ECO:0000313" key="1">
    <source>
        <dbReference type="EMBL" id="CAE6791941.1"/>
    </source>
</evidence>